<name>A0ABV4IBT1_9ACTN</name>
<evidence type="ECO:0000313" key="1">
    <source>
        <dbReference type="EMBL" id="MEZ0494667.1"/>
    </source>
</evidence>
<reference evidence="1 2" key="1">
    <citation type="submission" date="2024-07" db="EMBL/GenBank/DDBJ databases">
        <authorList>
            <person name="Thanompreechachai J."/>
            <person name="Duangmal K."/>
        </authorList>
    </citation>
    <scope>NUCLEOTIDE SEQUENCE [LARGE SCALE GENOMIC DNA]</scope>
    <source>
        <strain evidence="1 2">TBRC 1896</strain>
    </source>
</reference>
<protein>
    <submittedName>
        <fullName evidence="1">Uncharacterized protein</fullName>
    </submittedName>
</protein>
<organism evidence="1 2">
    <name type="scientific">Kineococcus mangrovi</name>
    <dbReference type="NCBI Taxonomy" id="1660183"/>
    <lineage>
        <taxon>Bacteria</taxon>
        <taxon>Bacillati</taxon>
        <taxon>Actinomycetota</taxon>
        <taxon>Actinomycetes</taxon>
        <taxon>Kineosporiales</taxon>
        <taxon>Kineosporiaceae</taxon>
        <taxon>Kineococcus</taxon>
    </lineage>
</organism>
<comment type="caution">
    <text evidence="1">The sequence shown here is derived from an EMBL/GenBank/DDBJ whole genome shotgun (WGS) entry which is preliminary data.</text>
</comment>
<dbReference type="RefSeq" id="WP_370720897.1">
    <property type="nucleotide sequence ID" value="NZ_JBGGTQ010000020.1"/>
</dbReference>
<evidence type="ECO:0000313" key="2">
    <source>
        <dbReference type="Proteomes" id="UP001566476"/>
    </source>
</evidence>
<gene>
    <name evidence="1" type="ORF">AB2L28_20720</name>
</gene>
<dbReference type="Proteomes" id="UP001566476">
    <property type="component" value="Unassembled WGS sequence"/>
</dbReference>
<proteinExistence type="predicted"/>
<sequence>MMKLVGLNPDVLWTTGWSSLDDLDDLDDVDFAAERGQTGGCPECRALGLDHEGQDRP</sequence>
<dbReference type="EMBL" id="JBGGTQ010000020">
    <property type="protein sequence ID" value="MEZ0494667.1"/>
    <property type="molecule type" value="Genomic_DNA"/>
</dbReference>
<accession>A0ABV4IBT1</accession>
<keyword evidence="2" id="KW-1185">Reference proteome</keyword>